<dbReference type="PANTHER" id="PTHR42080:SF3">
    <property type="entry name" value="SRR1-LIKE DOMAIN-CONTAINING PROTEIN"/>
    <property type="match status" value="1"/>
</dbReference>
<feature type="region of interest" description="Disordered" evidence="1">
    <location>
        <begin position="1"/>
        <end position="26"/>
    </location>
</feature>
<dbReference type="InterPro" id="IPR012942">
    <property type="entry name" value="SRR1-like"/>
</dbReference>
<protein>
    <recommendedName>
        <fullName evidence="2">SRR1-like domain-containing protein</fullName>
    </recommendedName>
</protein>
<accession>A0ABR4L256</accession>
<proteinExistence type="predicted"/>
<gene>
    <name evidence="3" type="ORF">BJY01DRAFT_201399</name>
</gene>
<dbReference type="PANTHER" id="PTHR42080">
    <property type="entry name" value="SRR1 DOMAIN-CONTAINING PROTEIN"/>
    <property type="match status" value="1"/>
</dbReference>
<evidence type="ECO:0000313" key="4">
    <source>
        <dbReference type="Proteomes" id="UP001610446"/>
    </source>
</evidence>
<reference evidence="3 4" key="1">
    <citation type="submission" date="2024-07" db="EMBL/GenBank/DDBJ databases">
        <title>Section-level genome sequencing and comparative genomics of Aspergillus sections Usti and Cavernicolus.</title>
        <authorList>
            <consortium name="Lawrence Berkeley National Laboratory"/>
            <person name="Nybo J.L."/>
            <person name="Vesth T.C."/>
            <person name="Theobald S."/>
            <person name="Frisvad J.C."/>
            <person name="Larsen T.O."/>
            <person name="Kjaerboelling I."/>
            <person name="Rothschild-Mancinelli K."/>
            <person name="Lyhne E.K."/>
            <person name="Kogle M.E."/>
            <person name="Barry K."/>
            <person name="Clum A."/>
            <person name="Na H."/>
            <person name="Ledsgaard L."/>
            <person name="Lin J."/>
            <person name="Lipzen A."/>
            <person name="Kuo A."/>
            <person name="Riley R."/>
            <person name="Mondo S."/>
            <person name="Labutti K."/>
            <person name="Haridas S."/>
            <person name="Pangalinan J."/>
            <person name="Salamov A.A."/>
            <person name="Simmons B.A."/>
            <person name="Magnuson J.K."/>
            <person name="Chen J."/>
            <person name="Drula E."/>
            <person name="Henrissat B."/>
            <person name="Wiebenga A."/>
            <person name="Lubbers R.J."/>
            <person name="Gomes A.C."/>
            <person name="Makela M.R."/>
            <person name="Stajich J."/>
            <person name="Grigoriev I.V."/>
            <person name="Mortensen U.H."/>
            <person name="De Vries R.P."/>
            <person name="Baker S.E."/>
            <person name="Andersen M.R."/>
        </authorList>
    </citation>
    <scope>NUCLEOTIDE SEQUENCE [LARGE SCALE GENOMIC DNA]</scope>
    <source>
        <strain evidence="3 4">CBS 123904</strain>
    </source>
</reference>
<dbReference type="Pfam" id="PF07985">
    <property type="entry name" value="SRR1"/>
    <property type="match status" value="1"/>
</dbReference>
<dbReference type="EMBL" id="JBFXLU010000001">
    <property type="protein sequence ID" value="KAL2858603.1"/>
    <property type="molecule type" value="Genomic_DNA"/>
</dbReference>
<keyword evidence="4" id="KW-1185">Reference proteome</keyword>
<sequence>MQLSIIGPSHCIDKPKDTGPPPSPAVARSQIDDWLSAGKPFFSRRAIQAINEQLRAPRTNENMIFVKALDDATIAFEVAGQRGPIGKPCIQYISYESLRAGKILGSGHPHLIYCPMIIQHAVTATTPLLSGDIPPGIPRRSIDDIHRVFKTALHIWEESDTWRQLKATFLTIRTLPNIRKIIAFACGTMSFADEVPGSSYNAIFQHAFLVSLQRLLQKQKDTSDQQRITCSVQDPAYTDGDRVVLATYGISILDDPEGFLVVNDESLVFSCAPDIPVKQIIVDIASLAIIIWDRVGDGSDSGEADPDSPRVRQVMARFYDTFQFPQEEHFGDMAIYVRRHEID</sequence>
<evidence type="ECO:0000256" key="1">
    <source>
        <dbReference type="SAM" id="MobiDB-lite"/>
    </source>
</evidence>
<comment type="caution">
    <text evidence="3">The sequence shown here is derived from an EMBL/GenBank/DDBJ whole genome shotgun (WGS) entry which is preliminary data.</text>
</comment>
<evidence type="ECO:0000259" key="2">
    <source>
        <dbReference type="Pfam" id="PF07985"/>
    </source>
</evidence>
<name>A0ABR4L256_9EURO</name>
<feature type="domain" description="SRR1-like" evidence="2">
    <location>
        <begin position="174"/>
        <end position="336"/>
    </location>
</feature>
<evidence type="ECO:0000313" key="3">
    <source>
        <dbReference type="EMBL" id="KAL2858603.1"/>
    </source>
</evidence>
<dbReference type="Proteomes" id="UP001610446">
    <property type="component" value="Unassembled WGS sequence"/>
</dbReference>
<organism evidence="3 4">
    <name type="scientific">Aspergillus pseudoustus</name>
    <dbReference type="NCBI Taxonomy" id="1810923"/>
    <lineage>
        <taxon>Eukaryota</taxon>
        <taxon>Fungi</taxon>
        <taxon>Dikarya</taxon>
        <taxon>Ascomycota</taxon>
        <taxon>Pezizomycotina</taxon>
        <taxon>Eurotiomycetes</taxon>
        <taxon>Eurotiomycetidae</taxon>
        <taxon>Eurotiales</taxon>
        <taxon>Aspergillaceae</taxon>
        <taxon>Aspergillus</taxon>
        <taxon>Aspergillus subgen. Nidulantes</taxon>
    </lineage>
</organism>